<keyword evidence="2" id="KW-1185">Reference proteome</keyword>
<proteinExistence type="predicted"/>
<name>A0ACD5ZPB8_AVESA</name>
<accession>A0ACD5ZPB8</accession>
<evidence type="ECO:0000313" key="2">
    <source>
        <dbReference type="Proteomes" id="UP001732700"/>
    </source>
</evidence>
<sequence>MQEGGGGGDGMHQLLSILADGEEQARRLLGELPAAADDHLPLPAKECCRAVAQQLRCTFGKAILAAKAIEAAAGGGGASGTDSPRSAEESSGAGGVATRVAQDSQGIPKRSRKGLPRWTEKFRIPDESLEYTPDDGLSWRKYGQKDILGARFPRGYYRCTYRNTQGCQATKQVQRSDADLAVFDVTYQGEHTCHQQKPRPADAPAAGAAARDGGHHNPLAATAPIMQEPDVQLLAGLRVETGGMAPSSSFHGHDVSGFSFPCASSAGFLPVELGGQGQLPAGGSCFSPASFASPAVATTLASSDYFAVTLAGTRGAPGTSELGEVVSAATSSSAAALAVSDYPVYGYHPYQLHQDDDDDLDTLFGRPSSSHGQHGDA</sequence>
<reference evidence="1" key="1">
    <citation type="submission" date="2021-05" db="EMBL/GenBank/DDBJ databases">
        <authorList>
            <person name="Scholz U."/>
            <person name="Mascher M."/>
            <person name="Fiebig A."/>
        </authorList>
    </citation>
    <scope>NUCLEOTIDE SEQUENCE [LARGE SCALE GENOMIC DNA]</scope>
</reference>
<organism evidence="1 2">
    <name type="scientific">Avena sativa</name>
    <name type="common">Oat</name>
    <dbReference type="NCBI Taxonomy" id="4498"/>
    <lineage>
        <taxon>Eukaryota</taxon>
        <taxon>Viridiplantae</taxon>
        <taxon>Streptophyta</taxon>
        <taxon>Embryophyta</taxon>
        <taxon>Tracheophyta</taxon>
        <taxon>Spermatophyta</taxon>
        <taxon>Magnoliopsida</taxon>
        <taxon>Liliopsida</taxon>
        <taxon>Poales</taxon>
        <taxon>Poaceae</taxon>
        <taxon>BOP clade</taxon>
        <taxon>Pooideae</taxon>
        <taxon>Poodae</taxon>
        <taxon>Poeae</taxon>
        <taxon>Poeae Chloroplast Group 1 (Aveneae type)</taxon>
        <taxon>Aveninae</taxon>
        <taxon>Avena</taxon>
    </lineage>
</organism>
<evidence type="ECO:0000313" key="1">
    <source>
        <dbReference type="EnsemblPlants" id="AVESA.00010b.r2.7AG1204310.1.CDS"/>
    </source>
</evidence>
<reference evidence="1" key="2">
    <citation type="submission" date="2025-09" db="UniProtKB">
        <authorList>
            <consortium name="EnsemblPlants"/>
        </authorList>
    </citation>
    <scope>IDENTIFICATION</scope>
</reference>
<dbReference type="EnsemblPlants" id="AVESA.00010b.r2.7AG1204310.1">
    <property type="protein sequence ID" value="AVESA.00010b.r2.7AG1204310.1.CDS"/>
    <property type="gene ID" value="AVESA.00010b.r2.7AG1204310"/>
</dbReference>
<protein>
    <submittedName>
        <fullName evidence="1">Uncharacterized protein</fullName>
    </submittedName>
</protein>
<dbReference type="Proteomes" id="UP001732700">
    <property type="component" value="Chromosome 7A"/>
</dbReference>